<evidence type="ECO:0000313" key="1">
    <source>
        <dbReference type="EMBL" id="RXW13265.1"/>
    </source>
</evidence>
<dbReference type="AlphaFoldDB" id="A0A4Q2D530"/>
<dbReference type="EMBL" id="SDEE01000966">
    <property type="protein sequence ID" value="RXW13265.1"/>
    <property type="molecule type" value="Genomic_DNA"/>
</dbReference>
<sequence length="62" mass="6650">MDSFLTLEFFQPELQLAEAGFEDVDFGSFVGDGKSSQAEEGVLVNSEAYGTRQPGMAACVII</sequence>
<name>A0A4Q2D530_9AGAR</name>
<accession>A0A4Q2D530</accession>
<proteinExistence type="predicted"/>
<dbReference type="Proteomes" id="UP000290288">
    <property type="component" value="Unassembled WGS sequence"/>
</dbReference>
<evidence type="ECO:0000313" key="2">
    <source>
        <dbReference type="Proteomes" id="UP000290288"/>
    </source>
</evidence>
<keyword evidence="2" id="KW-1185">Reference proteome</keyword>
<organism evidence="1 2">
    <name type="scientific">Candolleomyces aberdarensis</name>
    <dbReference type="NCBI Taxonomy" id="2316362"/>
    <lineage>
        <taxon>Eukaryota</taxon>
        <taxon>Fungi</taxon>
        <taxon>Dikarya</taxon>
        <taxon>Basidiomycota</taxon>
        <taxon>Agaricomycotina</taxon>
        <taxon>Agaricomycetes</taxon>
        <taxon>Agaricomycetidae</taxon>
        <taxon>Agaricales</taxon>
        <taxon>Agaricineae</taxon>
        <taxon>Psathyrellaceae</taxon>
        <taxon>Candolleomyces</taxon>
    </lineage>
</organism>
<gene>
    <name evidence="1" type="ORF">EST38_g12591</name>
</gene>
<comment type="caution">
    <text evidence="1">The sequence shown here is derived from an EMBL/GenBank/DDBJ whole genome shotgun (WGS) entry which is preliminary data.</text>
</comment>
<protein>
    <submittedName>
        <fullName evidence="1">Uncharacterized protein</fullName>
    </submittedName>
</protein>
<reference evidence="1 2" key="1">
    <citation type="submission" date="2019-01" db="EMBL/GenBank/DDBJ databases">
        <title>Draft genome sequence of Psathyrella aberdarensis IHI B618.</title>
        <authorList>
            <person name="Buettner E."/>
            <person name="Kellner H."/>
        </authorList>
    </citation>
    <scope>NUCLEOTIDE SEQUENCE [LARGE SCALE GENOMIC DNA]</scope>
    <source>
        <strain evidence="1 2">IHI B618</strain>
    </source>
</reference>